<dbReference type="Proteomes" id="UP000230066">
    <property type="component" value="Unassembled WGS sequence"/>
</dbReference>
<feature type="domain" description="C2H2-type" evidence="3">
    <location>
        <begin position="50"/>
        <end position="78"/>
    </location>
</feature>
<evidence type="ECO:0000313" key="6">
    <source>
        <dbReference type="Proteomes" id="UP000230066"/>
    </source>
</evidence>
<keyword evidence="1" id="KW-0862">Zinc</keyword>
<organism evidence="5 6">
    <name type="scientific">Fasciola hepatica</name>
    <name type="common">Liver fluke</name>
    <dbReference type="NCBI Taxonomy" id="6192"/>
    <lineage>
        <taxon>Eukaryota</taxon>
        <taxon>Metazoa</taxon>
        <taxon>Spiralia</taxon>
        <taxon>Lophotrochozoa</taxon>
        <taxon>Platyhelminthes</taxon>
        <taxon>Trematoda</taxon>
        <taxon>Digenea</taxon>
        <taxon>Plagiorchiida</taxon>
        <taxon>Echinostomata</taxon>
        <taxon>Echinostomatoidea</taxon>
        <taxon>Fasciolidae</taxon>
        <taxon>Fasciola</taxon>
    </lineage>
</organism>
<accession>A0A4E0R981</accession>
<evidence type="ECO:0000259" key="4">
    <source>
        <dbReference type="PROSITE" id="PS50878"/>
    </source>
</evidence>
<name>A0A4E0R981_FASHE</name>
<feature type="region of interest" description="Disordered" evidence="2">
    <location>
        <begin position="253"/>
        <end position="282"/>
    </location>
</feature>
<dbReference type="SUPFAM" id="SSF56672">
    <property type="entry name" value="DNA/RNA polymerases"/>
    <property type="match status" value="1"/>
</dbReference>
<keyword evidence="1" id="KW-0863">Zinc-finger</keyword>
<gene>
    <name evidence="5" type="ORF">D915_010756</name>
</gene>
<reference evidence="5" key="1">
    <citation type="submission" date="2019-03" db="EMBL/GenBank/DDBJ databases">
        <title>Improved annotation for the trematode Fasciola hepatica.</title>
        <authorList>
            <person name="Choi Y.-J."/>
            <person name="Martin J."/>
            <person name="Mitreva M."/>
        </authorList>
    </citation>
    <scope>NUCLEOTIDE SEQUENCE [LARGE SCALE GENOMIC DNA]</scope>
</reference>
<keyword evidence="6" id="KW-1185">Reference proteome</keyword>
<sequence length="875" mass="96114">MVSSSQPMEYICDICGKSCRSKAGLTLHGKVHPPPAHSPLPPQQATPEAFQCVMCSDSFYTKTGLKQHKRHRHLQEYNSDKSQRIVTSARSRRWTTSEEAALIALANDSSATHSEKQELCAAPSTQFPNRSAESIKKRLQHLDWQYPDDALPDSTLSDDDTNTSNLSSASISMLQPLPNSPTDPESEAPQQTASLSATSIGLSEAACSLLRSTPHDVFGSSELLSVVEAGLTHSTDAAALRCRLEAHAAANIPNLWNPSRPRSSRLPTRPPSSRSLRQSHPPIRLSPHLVPSVLLRFLHKVLQRRWTSLFPVDGLQFAFLKRDGALEAAVLLHTLLRHAHTSFHSLAFASLDLSKAFDSISHDSILRSAATFGAPPILLDHFSYSYATASSVLPDLSTITPRRGVHQGDPLSPLLFIKAIDKILSLSHPQTSFLTPSGPVDAIAYADDLILFADSADGLQNKLSDCSATCGMSGLVFNTQKSFSASIITSPKEKVSALENTTLFVNGHPIRTLSTSDTFSYLGTPFTYRGKAGVDYSNTLRTLLQDVISAPLRPFQRLYILRFHIISRLHHTLCLGVILHKTLKRLELQVRHCARKFLRPPKDTPTAYFHSRCSDGGLSILHLSSQIPLIRRKSLERLLSSTAPLLRWAGTCPAAASSQTISHAPIAIQRAYIQSKEQAADAWKNSLYGTLDGKHISCQQFAAPSNLWITSPTRMLSRDFIHNIKLRCHLLSTKTRSSRGLRSADDVPCRGGCGQPKSPSHILQSCSITHDSRCRRHDDVVNLPLKRLMRMGATCYNEPGIPLQKTLCKPDVIVLKKNMAFVCDIAIRDPSLIQQTLTNKVAKYSTPVVNTAIQSFLSAGGHGTPNIVHRPIVFT</sequence>
<protein>
    <submittedName>
        <fullName evidence="5">Retrovirus Pol polyprotein from type-2 retrotransposable element R2DM</fullName>
    </submittedName>
</protein>
<feature type="region of interest" description="Disordered" evidence="2">
    <location>
        <begin position="114"/>
        <end position="133"/>
    </location>
</feature>
<keyword evidence="1" id="KW-0479">Metal-binding</keyword>
<dbReference type="Gene3D" id="3.30.160.60">
    <property type="entry name" value="Classic Zinc Finger"/>
    <property type="match status" value="1"/>
</dbReference>
<dbReference type="InterPro" id="IPR036236">
    <property type="entry name" value="Znf_C2H2_sf"/>
</dbReference>
<feature type="domain" description="C2H2-type" evidence="3">
    <location>
        <begin position="10"/>
        <end position="32"/>
    </location>
</feature>
<dbReference type="PROSITE" id="PS50878">
    <property type="entry name" value="RT_POL"/>
    <property type="match status" value="1"/>
</dbReference>
<evidence type="ECO:0000256" key="2">
    <source>
        <dbReference type="SAM" id="MobiDB-lite"/>
    </source>
</evidence>
<dbReference type="PROSITE" id="PS00028">
    <property type="entry name" value="ZINC_FINGER_C2H2_1"/>
    <property type="match status" value="2"/>
</dbReference>
<dbReference type="EMBL" id="JXXN02009309">
    <property type="protein sequence ID" value="THD18658.1"/>
    <property type="molecule type" value="Genomic_DNA"/>
</dbReference>
<dbReference type="InterPro" id="IPR043502">
    <property type="entry name" value="DNA/RNA_pol_sf"/>
</dbReference>
<evidence type="ECO:0000313" key="5">
    <source>
        <dbReference type="EMBL" id="THD18658.1"/>
    </source>
</evidence>
<dbReference type="PANTHER" id="PTHR47027:SF20">
    <property type="entry name" value="REVERSE TRANSCRIPTASE-LIKE PROTEIN WITH RNA-DIRECTED DNA POLYMERASE DOMAIN"/>
    <property type="match status" value="1"/>
</dbReference>
<dbReference type="PANTHER" id="PTHR47027">
    <property type="entry name" value="REVERSE TRANSCRIPTASE DOMAIN-CONTAINING PROTEIN"/>
    <property type="match status" value="1"/>
</dbReference>
<dbReference type="SUPFAM" id="SSF57667">
    <property type="entry name" value="beta-beta-alpha zinc fingers"/>
    <property type="match status" value="1"/>
</dbReference>
<dbReference type="SMART" id="SM00355">
    <property type="entry name" value="ZnF_C2H2"/>
    <property type="match status" value="2"/>
</dbReference>
<dbReference type="GO" id="GO:0008270">
    <property type="term" value="F:zinc ion binding"/>
    <property type="evidence" value="ECO:0007669"/>
    <property type="project" value="UniProtKB-KW"/>
</dbReference>
<proteinExistence type="predicted"/>
<dbReference type="InterPro" id="IPR013087">
    <property type="entry name" value="Znf_C2H2_type"/>
</dbReference>
<feature type="compositionally biased region" description="Polar residues" evidence="2">
    <location>
        <begin position="180"/>
        <end position="196"/>
    </location>
</feature>
<evidence type="ECO:0000259" key="3">
    <source>
        <dbReference type="PROSITE" id="PS50157"/>
    </source>
</evidence>
<dbReference type="InterPro" id="IPR000477">
    <property type="entry name" value="RT_dom"/>
</dbReference>
<feature type="region of interest" description="Disordered" evidence="2">
    <location>
        <begin position="172"/>
        <end position="196"/>
    </location>
</feature>
<evidence type="ECO:0000256" key="1">
    <source>
        <dbReference type="PROSITE-ProRule" id="PRU00042"/>
    </source>
</evidence>
<dbReference type="AlphaFoldDB" id="A0A4E0R981"/>
<comment type="caution">
    <text evidence="5">The sequence shown here is derived from an EMBL/GenBank/DDBJ whole genome shotgun (WGS) entry which is preliminary data.</text>
</comment>
<dbReference type="CDD" id="cd01650">
    <property type="entry name" value="RT_nLTR_like"/>
    <property type="match status" value="1"/>
</dbReference>
<feature type="compositionally biased region" description="Polar residues" evidence="2">
    <location>
        <begin position="123"/>
        <end position="132"/>
    </location>
</feature>
<feature type="compositionally biased region" description="Low complexity" evidence="2">
    <location>
        <begin position="258"/>
        <end position="282"/>
    </location>
</feature>
<dbReference type="PROSITE" id="PS50157">
    <property type="entry name" value="ZINC_FINGER_C2H2_2"/>
    <property type="match status" value="2"/>
</dbReference>
<dbReference type="Pfam" id="PF00078">
    <property type="entry name" value="RVT_1"/>
    <property type="match status" value="1"/>
</dbReference>
<feature type="domain" description="Reverse transcriptase" evidence="4">
    <location>
        <begin position="262"/>
        <end position="526"/>
    </location>
</feature>